<evidence type="ECO:0000313" key="1">
    <source>
        <dbReference type="EMBL" id="KAL3407124.1"/>
    </source>
</evidence>
<protein>
    <submittedName>
        <fullName evidence="1">Uncharacterized protein</fullName>
    </submittedName>
</protein>
<proteinExistence type="predicted"/>
<dbReference type="AlphaFoldDB" id="A0ABD2XPT9"/>
<reference evidence="1 2" key="1">
    <citation type="journal article" date="2024" name="bioRxiv">
        <title>A reference genome for Trichogramma kaykai: A tiny desert-dwelling parasitoid wasp with competing sex-ratio distorters.</title>
        <authorList>
            <person name="Culotta J."/>
            <person name="Lindsey A.R."/>
        </authorList>
    </citation>
    <scope>NUCLEOTIDE SEQUENCE [LARGE SCALE GENOMIC DNA]</scope>
    <source>
        <strain evidence="1 2">KSX58</strain>
    </source>
</reference>
<accession>A0ABD2XPT9</accession>
<gene>
    <name evidence="1" type="ORF">TKK_001189</name>
</gene>
<sequence>MIATYVWYAFYAKSSITYHDGRSEIFLEGSEHYYHSEGLQLPQGVYNFLGKKHRPILGNKPTPILGFLDRQTSSINKPSPILGFLDQQTPSIFVKPTYSSGYLLGHSKFSIYDKQTSRYSPPRYTASSARHVVRPTKSYAVRVKPSRPARVHVNPSKRLG</sequence>
<dbReference type="EMBL" id="JBJJXI010000018">
    <property type="protein sequence ID" value="KAL3407124.1"/>
    <property type="molecule type" value="Genomic_DNA"/>
</dbReference>
<dbReference type="Proteomes" id="UP001627154">
    <property type="component" value="Unassembled WGS sequence"/>
</dbReference>
<keyword evidence="2" id="KW-1185">Reference proteome</keyword>
<name>A0ABD2XPT9_9HYME</name>
<evidence type="ECO:0000313" key="2">
    <source>
        <dbReference type="Proteomes" id="UP001627154"/>
    </source>
</evidence>
<organism evidence="1 2">
    <name type="scientific">Trichogramma kaykai</name>
    <dbReference type="NCBI Taxonomy" id="54128"/>
    <lineage>
        <taxon>Eukaryota</taxon>
        <taxon>Metazoa</taxon>
        <taxon>Ecdysozoa</taxon>
        <taxon>Arthropoda</taxon>
        <taxon>Hexapoda</taxon>
        <taxon>Insecta</taxon>
        <taxon>Pterygota</taxon>
        <taxon>Neoptera</taxon>
        <taxon>Endopterygota</taxon>
        <taxon>Hymenoptera</taxon>
        <taxon>Apocrita</taxon>
        <taxon>Proctotrupomorpha</taxon>
        <taxon>Chalcidoidea</taxon>
        <taxon>Trichogrammatidae</taxon>
        <taxon>Trichogramma</taxon>
    </lineage>
</organism>
<comment type="caution">
    <text evidence="1">The sequence shown here is derived from an EMBL/GenBank/DDBJ whole genome shotgun (WGS) entry which is preliminary data.</text>
</comment>